<dbReference type="RefSeq" id="WP_087007192.1">
    <property type="nucleotide sequence ID" value="NZ_FWFF01000014.1"/>
</dbReference>
<evidence type="ECO:0000256" key="5">
    <source>
        <dbReference type="ARBA" id="ARBA00022723"/>
    </source>
</evidence>
<evidence type="ECO:0000313" key="10">
    <source>
        <dbReference type="EMBL" id="SLM98173.1"/>
    </source>
</evidence>
<keyword evidence="4 9" id="KW-0540">Nuclease</keyword>
<dbReference type="InterPro" id="IPR020549">
    <property type="entry name" value="YbeY_CS"/>
</dbReference>
<keyword evidence="3 9" id="KW-0698">rRNA processing</keyword>
<feature type="binding site" evidence="9">
    <location>
        <position position="123"/>
    </location>
    <ligand>
        <name>Zn(2+)</name>
        <dbReference type="ChEBI" id="CHEBI:29105"/>
        <note>catalytic</note>
    </ligand>
</feature>
<dbReference type="PANTHER" id="PTHR46986:SF1">
    <property type="entry name" value="ENDORIBONUCLEASE YBEY, CHLOROPLASTIC"/>
    <property type="match status" value="1"/>
</dbReference>
<dbReference type="GO" id="GO:0004222">
    <property type="term" value="F:metalloendopeptidase activity"/>
    <property type="evidence" value="ECO:0007669"/>
    <property type="project" value="InterPro"/>
</dbReference>
<dbReference type="InterPro" id="IPR023091">
    <property type="entry name" value="MetalPrtase_cat_dom_sf_prd"/>
</dbReference>
<dbReference type="AlphaFoldDB" id="A0A1X6XGD8"/>
<keyword evidence="11" id="KW-1185">Reference proteome</keyword>
<dbReference type="PROSITE" id="PS01306">
    <property type="entry name" value="UPF0054"/>
    <property type="match status" value="1"/>
</dbReference>
<keyword evidence="8 9" id="KW-0862">Zinc</keyword>
<evidence type="ECO:0000256" key="4">
    <source>
        <dbReference type="ARBA" id="ARBA00022722"/>
    </source>
</evidence>
<comment type="cofactor">
    <cofactor evidence="9">
        <name>Zn(2+)</name>
        <dbReference type="ChEBI" id="CHEBI:29105"/>
    </cofactor>
    <text evidence="9">Binds 1 zinc ion.</text>
</comment>
<keyword evidence="2 9" id="KW-0690">Ribosome biogenesis</keyword>
<keyword evidence="7 9" id="KW-0378">Hydrolase</keyword>
<dbReference type="SUPFAM" id="SSF55486">
    <property type="entry name" value="Metalloproteases ('zincins'), catalytic domain"/>
    <property type="match status" value="1"/>
</dbReference>
<feature type="binding site" evidence="9">
    <location>
        <position position="117"/>
    </location>
    <ligand>
        <name>Zn(2+)</name>
        <dbReference type="ChEBI" id="CHEBI:29105"/>
        <note>catalytic</note>
    </ligand>
</feature>
<dbReference type="EMBL" id="FWFF01000014">
    <property type="protein sequence ID" value="SLM98173.1"/>
    <property type="molecule type" value="Genomic_DNA"/>
</dbReference>
<comment type="function">
    <text evidence="9">Single strand-specific metallo-endoribonuclease involved in late-stage 70S ribosome quality control and in maturation of the 3' terminus of the 16S rRNA.</text>
</comment>
<dbReference type="GO" id="GO:0005737">
    <property type="term" value="C:cytoplasm"/>
    <property type="evidence" value="ECO:0007669"/>
    <property type="project" value="UniProtKB-SubCell"/>
</dbReference>
<organism evidence="10 11">
    <name type="scientific">Brevibacterium yomogidense</name>
    <dbReference type="NCBI Taxonomy" id="946573"/>
    <lineage>
        <taxon>Bacteria</taxon>
        <taxon>Bacillati</taxon>
        <taxon>Actinomycetota</taxon>
        <taxon>Actinomycetes</taxon>
        <taxon>Micrococcales</taxon>
        <taxon>Brevibacteriaceae</taxon>
        <taxon>Brevibacterium</taxon>
    </lineage>
</organism>
<evidence type="ECO:0000256" key="9">
    <source>
        <dbReference type="HAMAP-Rule" id="MF_00009"/>
    </source>
</evidence>
<dbReference type="Gene3D" id="3.40.390.30">
    <property type="entry name" value="Metalloproteases ('zincins'), catalytic domain"/>
    <property type="match status" value="1"/>
</dbReference>
<dbReference type="Pfam" id="PF02130">
    <property type="entry name" value="YbeY"/>
    <property type="match status" value="1"/>
</dbReference>
<keyword evidence="5 9" id="KW-0479">Metal-binding</keyword>
<comment type="subcellular location">
    <subcellularLocation>
        <location evidence="9">Cytoplasm</location>
    </subcellularLocation>
</comment>
<evidence type="ECO:0000256" key="8">
    <source>
        <dbReference type="ARBA" id="ARBA00022833"/>
    </source>
</evidence>
<comment type="similarity">
    <text evidence="1 9">Belongs to the endoribonuclease YbeY family.</text>
</comment>
<proteinExistence type="inferred from homology"/>
<accession>A0A1X6XGD8</accession>
<keyword evidence="6 9" id="KW-0255">Endonuclease</keyword>
<sequence length="160" mass="17595">MSIEIVDESGAGIDLDAVTSLATHVYEQMRIHAEADVYVRFVETGPMEELHLEWMDLAGPTDVMSFPMDELRPGDDAEPGVLGDIVVCSEVAAQQARAAGHSTMDEVLLLVTHGLLHLMGYDHGDDASKAEMFGLQRRLLLTYFAAREPGRTRIPEPTED</sequence>
<evidence type="ECO:0000256" key="1">
    <source>
        <dbReference type="ARBA" id="ARBA00010875"/>
    </source>
</evidence>
<dbReference type="GO" id="GO:0006364">
    <property type="term" value="P:rRNA processing"/>
    <property type="evidence" value="ECO:0007669"/>
    <property type="project" value="UniProtKB-UniRule"/>
</dbReference>
<protein>
    <recommendedName>
        <fullName evidence="9">Endoribonuclease YbeY</fullName>
        <ecNumber evidence="9">3.1.-.-</ecNumber>
    </recommendedName>
</protein>
<evidence type="ECO:0000256" key="2">
    <source>
        <dbReference type="ARBA" id="ARBA00022517"/>
    </source>
</evidence>
<reference evidence="11" key="1">
    <citation type="submission" date="2017-02" db="EMBL/GenBank/DDBJ databases">
        <authorList>
            <person name="Dridi B."/>
        </authorList>
    </citation>
    <scope>NUCLEOTIDE SEQUENCE [LARGE SCALE GENOMIC DNA]</scope>
    <source>
        <strain evidence="11">B Co 03.10</strain>
    </source>
</reference>
<dbReference type="Proteomes" id="UP000196581">
    <property type="component" value="Unassembled WGS sequence"/>
</dbReference>
<dbReference type="InterPro" id="IPR002036">
    <property type="entry name" value="YbeY"/>
</dbReference>
<evidence type="ECO:0000313" key="11">
    <source>
        <dbReference type="Proteomes" id="UP000196581"/>
    </source>
</evidence>
<dbReference type="EC" id="3.1.-.-" evidence="9"/>
<gene>
    <name evidence="9" type="primary">ybeY</name>
    <name evidence="10" type="ORF">FM105_08400</name>
</gene>
<dbReference type="HAMAP" id="MF_00009">
    <property type="entry name" value="Endoribonucl_YbeY"/>
    <property type="match status" value="1"/>
</dbReference>
<evidence type="ECO:0000256" key="7">
    <source>
        <dbReference type="ARBA" id="ARBA00022801"/>
    </source>
</evidence>
<evidence type="ECO:0000256" key="3">
    <source>
        <dbReference type="ARBA" id="ARBA00022552"/>
    </source>
</evidence>
<dbReference type="GO" id="GO:0004521">
    <property type="term" value="F:RNA endonuclease activity"/>
    <property type="evidence" value="ECO:0007669"/>
    <property type="project" value="UniProtKB-UniRule"/>
</dbReference>
<dbReference type="GO" id="GO:0008270">
    <property type="term" value="F:zinc ion binding"/>
    <property type="evidence" value="ECO:0007669"/>
    <property type="project" value="UniProtKB-UniRule"/>
</dbReference>
<evidence type="ECO:0000256" key="6">
    <source>
        <dbReference type="ARBA" id="ARBA00022759"/>
    </source>
</evidence>
<dbReference type="PANTHER" id="PTHR46986">
    <property type="entry name" value="ENDORIBONUCLEASE YBEY, CHLOROPLASTIC"/>
    <property type="match status" value="1"/>
</dbReference>
<feature type="binding site" evidence="9">
    <location>
        <position position="113"/>
    </location>
    <ligand>
        <name>Zn(2+)</name>
        <dbReference type="ChEBI" id="CHEBI:29105"/>
        <note>catalytic</note>
    </ligand>
</feature>
<name>A0A1X6XGD8_9MICO</name>
<dbReference type="NCBIfam" id="TIGR00043">
    <property type="entry name" value="rRNA maturation RNase YbeY"/>
    <property type="match status" value="1"/>
</dbReference>
<keyword evidence="9" id="KW-0963">Cytoplasm</keyword>